<evidence type="ECO:0000256" key="1">
    <source>
        <dbReference type="SAM" id="MobiDB-lite"/>
    </source>
</evidence>
<evidence type="ECO:0000256" key="3">
    <source>
        <dbReference type="SAM" id="SignalP"/>
    </source>
</evidence>
<keyword evidence="2" id="KW-1133">Transmembrane helix</keyword>
<evidence type="ECO:0000313" key="5">
    <source>
        <dbReference type="Proteomes" id="UP000756346"/>
    </source>
</evidence>
<dbReference type="EMBL" id="JAGTJQ010000010">
    <property type="protein sequence ID" value="KAH7020704.1"/>
    <property type="molecule type" value="Genomic_DNA"/>
</dbReference>
<evidence type="ECO:0000256" key="2">
    <source>
        <dbReference type="SAM" id="Phobius"/>
    </source>
</evidence>
<dbReference type="AlphaFoldDB" id="A0A9P8XV30"/>
<name>A0A9P8XV30_9PEZI</name>
<dbReference type="OrthoDB" id="5421290at2759"/>
<feature type="compositionally biased region" description="Low complexity" evidence="1">
    <location>
        <begin position="166"/>
        <end position="176"/>
    </location>
</feature>
<accession>A0A9P8XV30</accession>
<keyword evidence="5" id="KW-1185">Reference proteome</keyword>
<evidence type="ECO:0008006" key="6">
    <source>
        <dbReference type="Google" id="ProtNLM"/>
    </source>
</evidence>
<dbReference type="Proteomes" id="UP000756346">
    <property type="component" value="Unassembled WGS sequence"/>
</dbReference>
<feature type="transmembrane region" description="Helical" evidence="2">
    <location>
        <begin position="211"/>
        <end position="234"/>
    </location>
</feature>
<feature type="signal peptide" evidence="3">
    <location>
        <begin position="1"/>
        <end position="30"/>
    </location>
</feature>
<comment type="caution">
    <text evidence="4">The sequence shown here is derived from an EMBL/GenBank/DDBJ whole genome shotgun (WGS) entry which is preliminary data.</text>
</comment>
<proteinExistence type="predicted"/>
<feature type="compositionally biased region" description="Polar residues" evidence="1">
    <location>
        <begin position="177"/>
        <end position="194"/>
    </location>
</feature>
<dbReference type="GeneID" id="70190991"/>
<keyword evidence="3" id="KW-0732">Signal</keyword>
<evidence type="ECO:0000313" key="4">
    <source>
        <dbReference type="EMBL" id="KAH7020704.1"/>
    </source>
</evidence>
<keyword evidence="2" id="KW-0472">Membrane</keyword>
<protein>
    <recommendedName>
        <fullName evidence="6">WSC domain-containing protein</fullName>
    </recommendedName>
</protein>
<sequence length="277" mass="27690">MSRQPQHGAPTSSSLGLLLAAVLYAHLASAASITNGPLAPVTVAVSNMAYSTARECARYCLEYGGIWHCGYNAGYYGLGSGLGCGCASTNGCFCNAAYATSATSYLSSCISAGCGRVVGTGWTSELNAMLGIYDAYCSTANVEQEVVSWTPTATATGAGAGGANGGSATTAAVTGTRPTNTAASATSNPSTGETGNNGNGDKGSGLSQSDIVALAASLGVGIPSLLIAGITLCVQLRKKKRRAGERESAMVTGGYGYDGSSFETTTVGHVGVQQVRK</sequence>
<feature type="chain" id="PRO_5040424930" description="WSC domain-containing protein" evidence="3">
    <location>
        <begin position="31"/>
        <end position="277"/>
    </location>
</feature>
<gene>
    <name evidence="4" type="ORF">B0I36DRAFT_392793</name>
</gene>
<reference evidence="4" key="1">
    <citation type="journal article" date="2021" name="Nat. Commun.">
        <title>Genetic determinants of endophytism in the Arabidopsis root mycobiome.</title>
        <authorList>
            <person name="Mesny F."/>
            <person name="Miyauchi S."/>
            <person name="Thiergart T."/>
            <person name="Pickel B."/>
            <person name="Atanasova L."/>
            <person name="Karlsson M."/>
            <person name="Huettel B."/>
            <person name="Barry K.W."/>
            <person name="Haridas S."/>
            <person name="Chen C."/>
            <person name="Bauer D."/>
            <person name="Andreopoulos W."/>
            <person name="Pangilinan J."/>
            <person name="LaButti K."/>
            <person name="Riley R."/>
            <person name="Lipzen A."/>
            <person name="Clum A."/>
            <person name="Drula E."/>
            <person name="Henrissat B."/>
            <person name="Kohler A."/>
            <person name="Grigoriev I.V."/>
            <person name="Martin F.M."/>
            <person name="Hacquard S."/>
        </authorList>
    </citation>
    <scope>NUCLEOTIDE SEQUENCE</scope>
    <source>
        <strain evidence="4">MPI-CAGE-CH-0230</strain>
    </source>
</reference>
<dbReference type="RefSeq" id="XP_046006905.1">
    <property type="nucleotide sequence ID" value="XM_046161445.1"/>
</dbReference>
<keyword evidence="2" id="KW-0812">Transmembrane</keyword>
<feature type="region of interest" description="Disordered" evidence="1">
    <location>
        <begin position="159"/>
        <end position="203"/>
    </location>
</feature>
<organism evidence="4 5">
    <name type="scientific">Microdochium trichocladiopsis</name>
    <dbReference type="NCBI Taxonomy" id="1682393"/>
    <lineage>
        <taxon>Eukaryota</taxon>
        <taxon>Fungi</taxon>
        <taxon>Dikarya</taxon>
        <taxon>Ascomycota</taxon>
        <taxon>Pezizomycotina</taxon>
        <taxon>Sordariomycetes</taxon>
        <taxon>Xylariomycetidae</taxon>
        <taxon>Xylariales</taxon>
        <taxon>Microdochiaceae</taxon>
        <taxon>Microdochium</taxon>
    </lineage>
</organism>